<accession>A0AAV0JAE8</accession>
<feature type="compositionally biased region" description="Low complexity" evidence="1">
    <location>
        <begin position="78"/>
        <end position="95"/>
    </location>
</feature>
<feature type="region of interest" description="Disordered" evidence="1">
    <location>
        <begin position="1"/>
        <end position="95"/>
    </location>
</feature>
<dbReference type="PROSITE" id="PS51257">
    <property type="entry name" value="PROKAR_LIPOPROTEIN"/>
    <property type="match status" value="1"/>
</dbReference>
<dbReference type="Proteomes" id="UP001154282">
    <property type="component" value="Unassembled WGS sequence"/>
</dbReference>
<reference evidence="2" key="1">
    <citation type="submission" date="2022-08" db="EMBL/GenBank/DDBJ databases">
        <authorList>
            <person name="Gutierrez-Valencia J."/>
        </authorList>
    </citation>
    <scope>NUCLEOTIDE SEQUENCE</scope>
</reference>
<evidence type="ECO:0000313" key="2">
    <source>
        <dbReference type="EMBL" id="CAI0406898.1"/>
    </source>
</evidence>
<evidence type="ECO:0000313" key="3">
    <source>
        <dbReference type="Proteomes" id="UP001154282"/>
    </source>
</evidence>
<protein>
    <submittedName>
        <fullName evidence="2">Uncharacterized protein</fullName>
    </submittedName>
</protein>
<name>A0AAV0JAE8_9ROSI</name>
<feature type="compositionally biased region" description="Low complexity" evidence="1">
    <location>
        <begin position="34"/>
        <end position="50"/>
    </location>
</feature>
<feature type="compositionally biased region" description="Polar residues" evidence="1">
    <location>
        <begin position="1"/>
        <end position="23"/>
    </location>
</feature>
<organism evidence="2 3">
    <name type="scientific">Linum tenue</name>
    <dbReference type="NCBI Taxonomy" id="586396"/>
    <lineage>
        <taxon>Eukaryota</taxon>
        <taxon>Viridiplantae</taxon>
        <taxon>Streptophyta</taxon>
        <taxon>Embryophyta</taxon>
        <taxon>Tracheophyta</taxon>
        <taxon>Spermatophyta</taxon>
        <taxon>Magnoliopsida</taxon>
        <taxon>eudicotyledons</taxon>
        <taxon>Gunneridae</taxon>
        <taxon>Pentapetalae</taxon>
        <taxon>rosids</taxon>
        <taxon>fabids</taxon>
        <taxon>Malpighiales</taxon>
        <taxon>Linaceae</taxon>
        <taxon>Linum</taxon>
    </lineage>
</organism>
<keyword evidence="3" id="KW-1185">Reference proteome</keyword>
<feature type="compositionally biased region" description="Low complexity" evidence="1">
    <location>
        <begin position="57"/>
        <end position="66"/>
    </location>
</feature>
<gene>
    <name evidence="2" type="ORF">LITE_LOCUS13394</name>
</gene>
<sequence length="95" mass="9940">MLVRSNHQINQTHFPCFSSTGTQGCKDAGRAAVSGGRITSGRISRGAGSLSRKRRPSSSSIVSSETSGRRLRLGCPGGPTTRSRTSGTRTFGRGS</sequence>
<evidence type="ECO:0000256" key="1">
    <source>
        <dbReference type="SAM" id="MobiDB-lite"/>
    </source>
</evidence>
<dbReference type="AlphaFoldDB" id="A0AAV0JAE8"/>
<comment type="caution">
    <text evidence="2">The sequence shown here is derived from an EMBL/GenBank/DDBJ whole genome shotgun (WGS) entry which is preliminary data.</text>
</comment>
<dbReference type="EMBL" id="CAMGYJ010000004">
    <property type="protein sequence ID" value="CAI0406898.1"/>
    <property type="molecule type" value="Genomic_DNA"/>
</dbReference>
<proteinExistence type="predicted"/>